<proteinExistence type="predicted"/>
<evidence type="ECO:0000256" key="1">
    <source>
        <dbReference type="SAM" id="MobiDB-lite"/>
    </source>
</evidence>
<sequence length="176" mass="19905">MTMERGTSMRVPPMTSNKANNRGLLTPHDDPCIVELKIISALVQRILIAIGILLDIIMRECLKQLKYLVSDVTSLVNLIIGFRGHGKEPRSGLLVVRLPTVNNVIIGWLTLYKINMLYLLQVWYELDVRSVGKLCNDLVVAREYYLVNTKLSVELKECPKAAPPVIKAMKPWLLSH</sequence>
<accession>A0A9Q1Q5X1</accession>
<keyword evidence="3" id="KW-1185">Reference proteome</keyword>
<reference evidence="2" key="1">
    <citation type="submission" date="2022-04" db="EMBL/GenBank/DDBJ databases">
        <title>Carnegiea gigantea Genome sequencing and assembly v2.</title>
        <authorList>
            <person name="Copetti D."/>
            <person name="Sanderson M.J."/>
            <person name="Burquez A."/>
            <person name="Wojciechowski M.F."/>
        </authorList>
    </citation>
    <scope>NUCLEOTIDE SEQUENCE</scope>
    <source>
        <strain evidence="2">SGP5-SGP5p</strain>
        <tissue evidence="2">Aerial part</tissue>
    </source>
</reference>
<dbReference type="AlphaFoldDB" id="A0A9Q1Q5X1"/>
<gene>
    <name evidence="2" type="ORF">Cgig2_001126</name>
</gene>
<protein>
    <submittedName>
        <fullName evidence="2">Uncharacterized protein</fullName>
    </submittedName>
</protein>
<evidence type="ECO:0000313" key="2">
    <source>
        <dbReference type="EMBL" id="KAJ8429839.1"/>
    </source>
</evidence>
<comment type="caution">
    <text evidence="2">The sequence shown here is derived from an EMBL/GenBank/DDBJ whole genome shotgun (WGS) entry which is preliminary data.</text>
</comment>
<feature type="region of interest" description="Disordered" evidence="1">
    <location>
        <begin position="1"/>
        <end position="22"/>
    </location>
</feature>
<dbReference type="Proteomes" id="UP001153076">
    <property type="component" value="Unassembled WGS sequence"/>
</dbReference>
<dbReference type="EMBL" id="JAKOGI010000854">
    <property type="protein sequence ID" value="KAJ8429839.1"/>
    <property type="molecule type" value="Genomic_DNA"/>
</dbReference>
<name>A0A9Q1Q5X1_9CARY</name>
<organism evidence="2 3">
    <name type="scientific">Carnegiea gigantea</name>
    <dbReference type="NCBI Taxonomy" id="171969"/>
    <lineage>
        <taxon>Eukaryota</taxon>
        <taxon>Viridiplantae</taxon>
        <taxon>Streptophyta</taxon>
        <taxon>Embryophyta</taxon>
        <taxon>Tracheophyta</taxon>
        <taxon>Spermatophyta</taxon>
        <taxon>Magnoliopsida</taxon>
        <taxon>eudicotyledons</taxon>
        <taxon>Gunneridae</taxon>
        <taxon>Pentapetalae</taxon>
        <taxon>Caryophyllales</taxon>
        <taxon>Cactineae</taxon>
        <taxon>Cactaceae</taxon>
        <taxon>Cactoideae</taxon>
        <taxon>Echinocereeae</taxon>
        <taxon>Carnegiea</taxon>
    </lineage>
</organism>
<evidence type="ECO:0000313" key="3">
    <source>
        <dbReference type="Proteomes" id="UP001153076"/>
    </source>
</evidence>